<keyword evidence="2" id="KW-0812">Transmembrane</keyword>
<reference evidence="3 4" key="1">
    <citation type="journal article" date="2016" name="Antonie Van Leeuwenhoek">
        <title>Denitratimonas tolerans gen. nov., sp. nov., a denitrifying bacterium isolated from a bioreactor for tannery wastewater treatment.</title>
        <authorList>
            <person name="Han S.I."/>
            <person name="Kim J.O."/>
            <person name="Lee Y.R."/>
            <person name="Ekpeghere K.I."/>
            <person name="Koh S.C."/>
            <person name="Whang K.S."/>
        </authorList>
    </citation>
    <scope>NUCLEOTIDE SEQUENCE [LARGE SCALE GENOMIC DNA]</scope>
    <source>
        <strain evidence="3 4">KACC 17565</strain>
    </source>
</reference>
<proteinExistence type="predicted"/>
<sequence>MSESADPHPSGRDPLPGRTTPTWEMELLISGATVFSLLQAPGLMDEVYYAIAPGLSSEYRTLATLPYLYLMTACLALIATFLAHLCVRGYWVALVGLGSVYPKGVDWERLRWGPGFVAALRRRTPALADTIERYDNRASQVFGFGVGLTFLSIGITLAVVIAASVAVAIHELSGDAVHADTILLALIGLIFGPYLLLYFADALMRNHPERHPRLQRWIEGALTRLLRVPFISGSNYPLLLFASHVGGRRGSALMTIALIALIGVSALRMESGRDPWQPDGYALLPRDDKDGHTLDPRRYADQRERLGSLLPAVHIASERIGGDWLRVYIPFHPSPDSEALLRLCPALSESDPPAPDAVLACLPQRFRLTLDGQPPATVPDFVFARDPGSRLRGVVAMIDIRDLPRGRHELGLIHGDVREDGGEPASPPLRIPFWR</sequence>
<protein>
    <submittedName>
        <fullName evidence="3">Uncharacterized protein</fullName>
    </submittedName>
</protein>
<dbReference type="AlphaFoldDB" id="A0AAW9RBA2"/>
<dbReference type="RefSeq" id="WP_337336158.1">
    <property type="nucleotide sequence ID" value="NZ_JBBDHC010000020.1"/>
</dbReference>
<evidence type="ECO:0000313" key="4">
    <source>
        <dbReference type="Proteomes" id="UP001364472"/>
    </source>
</evidence>
<name>A0AAW9RBA2_9GAMM</name>
<feature type="compositionally biased region" description="Pro residues" evidence="1">
    <location>
        <begin position="425"/>
        <end position="435"/>
    </location>
</feature>
<comment type="caution">
    <text evidence="3">The sequence shown here is derived from an EMBL/GenBank/DDBJ whole genome shotgun (WGS) entry which is preliminary data.</text>
</comment>
<feature type="transmembrane region" description="Helical" evidence="2">
    <location>
        <begin position="141"/>
        <end position="169"/>
    </location>
</feature>
<evidence type="ECO:0000313" key="3">
    <source>
        <dbReference type="EMBL" id="MEJ1250456.1"/>
    </source>
</evidence>
<feature type="transmembrane region" description="Helical" evidence="2">
    <location>
        <begin position="181"/>
        <end position="204"/>
    </location>
</feature>
<accession>A0AAW9RBA2</accession>
<keyword evidence="4" id="KW-1185">Reference proteome</keyword>
<keyword evidence="2" id="KW-1133">Transmembrane helix</keyword>
<gene>
    <name evidence="3" type="ORF">WB794_12310</name>
</gene>
<evidence type="ECO:0000256" key="1">
    <source>
        <dbReference type="SAM" id="MobiDB-lite"/>
    </source>
</evidence>
<dbReference type="Proteomes" id="UP001364472">
    <property type="component" value="Unassembled WGS sequence"/>
</dbReference>
<feature type="transmembrane region" description="Helical" evidence="2">
    <location>
        <begin position="250"/>
        <end position="267"/>
    </location>
</feature>
<keyword evidence="2" id="KW-0472">Membrane</keyword>
<organism evidence="3 4">
    <name type="scientific">Denitratimonas tolerans</name>
    <dbReference type="NCBI Taxonomy" id="1338420"/>
    <lineage>
        <taxon>Bacteria</taxon>
        <taxon>Pseudomonadati</taxon>
        <taxon>Pseudomonadota</taxon>
        <taxon>Gammaproteobacteria</taxon>
        <taxon>Lysobacterales</taxon>
        <taxon>Lysobacteraceae</taxon>
        <taxon>Denitratimonas</taxon>
    </lineage>
</organism>
<evidence type="ECO:0000256" key="2">
    <source>
        <dbReference type="SAM" id="Phobius"/>
    </source>
</evidence>
<dbReference type="EMBL" id="JBBDHC010000020">
    <property type="protein sequence ID" value="MEJ1250456.1"/>
    <property type="molecule type" value="Genomic_DNA"/>
</dbReference>
<feature type="region of interest" description="Disordered" evidence="1">
    <location>
        <begin position="415"/>
        <end position="435"/>
    </location>
</feature>
<feature type="transmembrane region" description="Helical" evidence="2">
    <location>
        <begin position="67"/>
        <end position="87"/>
    </location>
</feature>